<evidence type="ECO:0000256" key="11">
    <source>
        <dbReference type="ARBA" id="ARBA00023315"/>
    </source>
</evidence>
<evidence type="ECO:0000256" key="12">
    <source>
        <dbReference type="ARBA" id="ARBA00031030"/>
    </source>
</evidence>
<evidence type="ECO:0000256" key="7">
    <source>
        <dbReference type="ARBA" id="ARBA00022692"/>
    </source>
</evidence>
<comment type="pathway">
    <text evidence="2">Glycan biosynthesis; alginate biosynthesis.</text>
</comment>
<feature type="transmembrane region" description="Helical" evidence="14">
    <location>
        <begin position="122"/>
        <end position="140"/>
    </location>
</feature>
<evidence type="ECO:0000256" key="13">
    <source>
        <dbReference type="PIRNR" id="PIRNR016636"/>
    </source>
</evidence>
<dbReference type="InterPro" id="IPR024194">
    <property type="entry name" value="Ac/AlaTfrase_AlgI/DltB"/>
</dbReference>
<proteinExistence type="inferred from homology"/>
<evidence type="ECO:0000313" key="15">
    <source>
        <dbReference type="EMBL" id="OBV37769.1"/>
    </source>
</evidence>
<dbReference type="PATRIC" id="fig|1747903.4.peg.1299"/>
<keyword evidence="5 13" id="KW-1003">Cell membrane</keyword>
<keyword evidence="7 14" id="KW-0812">Transmembrane</keyword>
<dbReference type="EMBL" id="LOCQ01000059">
    <property type="protein sequence ID" value="OBV37769.1"/>
    <property type="molecule type" value="Genomic_DNA"/>
</dbReference>
<dbReference type="PANTHER" id="PTHR13285">
    <property type="entry name" value="ACYLTRANSFERASE"/>
    <property type="match status" value="1"/>
</dbReference>
<dbReference type="InterPro" id="IPR004299">
    <property type="entry name" value="MBOAT_fam"/>
</dbReference>
<evidence type="ECO:0000256" key="10">
    <source>
        <dbReference type="ARBA" id="ARBA00023136"/>
    </source>
</evidence>
<dbReference type="GO" id="GO:0005886">
    <property type="term" value="C:plasma membrane"/>
    <property type="evidence" value="ECO:0007669"/>
    <property type="project" value="UniProtKB-SubCell"/>
</dbReference>
<keyword evidence="16" id="KW-1185">Reference proteome</keyword>
<feature type="transmembrane region" description="Helical" evidence="14">
    <location>
        <begin position="359"/>
        <end position="378"/>
    </location>
</feature>
<keyword evidence="11 13" id="KW-0012">Acyltransferase</keyword>
<keyword evidence="10 13" id="KW-0472">Membrane</keyword>
<evidence type="ECO:0000256" key="6">
    <source>
        <dbReference type="ARBA" id="ARBA00022679"/>
    </source>
</evidence>
<feature type="transmembrane region" description="Helical" evidence="14">
    <location>
        <begin position="483"/>
        <end position="501"/>
    </location>
</feature>
<dbReference type="GO" id="GO:0016746">
    <property type="term" value="F:acyltransferase activity"/>
    <property type="evidence" value="ECO:0007669"/>
    <property type="project" value="UniProtKB-KW"/>
</dbReference>
<dbReference type="InterPro" id="IPR051085">
    <property type="entry name" value="MB_O-acyltransferase"/>
</dbReference>
<feature type="transmembrane region" description="Helical" evidence="14">
    <location>
        <begin position="152"/>
        <end position="171"/>
    </location>
</feature>
<dbReference type="RefSeq" id="WP_065309323.1">
    <property type="nucleotide sequence ID" value="NZ_LOCQ01000059.1"/>
</dbReference>
<comment type="subcellular location">
    <subcellularLocation>
        <location evidence="1">Cell membrane</location>
        <topology evidence="1">Multi-pass membrane protein</topology>
    </subcellularLocation>
</comment>
<organism evidence="15 16">
    <name type="scientific">Janthinobacterium psychrotolerans</name>
    <dbReference type="NCBI Taxonomy" id="1747903"/>
    <lineage>
        <taxon>Bacteria</taxon>
        <taxon>Pseudomonadati</taxon>
        <taxon>Pseudomonadota</taxon>
        <taxon>Betaproteobacteria</taxon>
        <taxon>Burkholderiales</taxon>
        <taxon>Oxalobacteraceae</taxon>
        <taxon>Janthinobacterium</taxon>
    </lineage>
</organism>
<evidence type="ECO:0000313" key="16">
    <source>
        <dbReference type="Proteomes" id="UP000092713"/>
    </source>
</evidence>
<evidence type="ECO:0000256" key="8">
    <source>
        <dbReference type="ARBA" id="ARBA00022841"/>
    </source>
</evidence>
<feature type="transmembrane region" description="Helical" evidence="14">
    <location>
        <begin position="191"/>
        <end position="209"/>
    </location>
</feature>
<sequence length="509" mass="57516">MLFNSFSFLFFYLPVVLSGYFLLGRLGRPLLPATWLAAASLFFYGYWDARYLPLLLASITVNYLGGRLIGACSGQARKRALVAALAANLCLLAYYKYANFFVDSVNMLAAAAGAGRLQPLDIILPIGISFFTFTQIAFLVDCYRGEVREYRFIHYVLFVSYFPHLIAGPVLHHREMMPQFADAANTRPHAGNFAIGLSIFVVGLAKKVLIADNLSPLAIPVFAAGAEPTLIEAWIGVLAYTFQLYFDFSGYSDMAIGLSRLFGVKLPLNFNSPYKAVNIAEFWRRWHMTLSRFLRDYLYIALGGSRRGQALRYRNLMLTMLLGGLWHGAGWTFVIWGGLHGVYLVVQQAWRRRFGPASSRWWPPLLTFFAVLLAWIFFRAPDVHTAWDITGALFGANGVSLPRGLETVAAPLAQWGWQPAFDGIRWIELAGPGLPVLLLAMLLVFKAPNTQEIFLHYEPCIEQIFHDGKGSRWAWHWRPTRRWSLGFAALFVACIFGMNRVTEFLYFQF</sequence>
<evidence type="ECO:0000256" key="5">
    <source>
        <dbReference type="ARBA" id="ARBA00022475"/>
    </source>
</evidence>
<dbReference type="OrthoDB" id="139172at2"/>
<evidence type="ECO:0000256" key="3">
    <source>
        <dbReference type="ARBA" id="ARBA00010323"/>
    </source>
</evidence>
<keyword evidence="6 13" id="KW-0808">Transferase</keyword>
<evidence type="ECO:0000256" key="4">
    <source>
        <dbReference type="ARBA" id="ARBA00016084"/>
    </source>
</evidence>
<feature type="transmembrane region" description="Helical" evidence="14">
    <location>
        <begin position="6"/>
        <end position="23"/>
    </location>
</feature>
<evidence type="ECO:0000256" key="1">
    <source>
        <dbReference type="ARBA" id="ARBA00004651"/>
    </source>
</evidence>
<dbReference type="Pfam" id="PF03062">
    <property type="entry name" value="MBOAT"/>
    <property type="match status" value="1"/>
</dbReference>
<feature type="transmembrane region" description="Helical" evidence="14">
    <location>
        <begin position="426"/>
        <end position="445"/>
    </location>
</feature>
<protein>
    <recommendedName>
        <fullName evidence="4">Probable alginate O-acetylase AlgI</fullName>
    </recommendedName>
    <alternativeName>
        <fullName evidence="12">Alginate biosynthesis protein AlgI</fullName>
    </alternativeName>
</protein>
<dbReference type="PANTHER" id="PTHR13285:SF23">
    <property type="entry name" value="TEICHOIC ACID D-ALANYLTRANSFERASE"/>
    <property type="match status" value="1"/>
</dbReference>
<gene>
    <name evidence="15" type="ORF">ASR47_100441</name>
</gene>
<accession>A0A1A7BYF5</accession>
<dbReference type="PIRSF" id="PIRSF016636">
    <property type="entry name" value="AlgI_DltB"/>
    <property type="match status" value="1"/>
</dbReference>
<reference evidence="15 16" key="1">
    <citation type="submission" date="2016-04" db="EMBL/GenBank/DDBJ databases">
        <title>Draft genome sequence of Janthinobacterium psychrotolerans sp. nov., isolated from freshwater sediments in Denmark.</title>
        <authorList>
            <person name="Gong X."/>
            <person name="Skrivergaard S."/>
            <person name="Korsgaard B.S."/>
            <person name="Schreiber L."/>
            <person name="Marshall I.P."/>
            <person name="Finster K."/>
            <person name="Schramm A."/>
        </authorList>
    </citation>
    <scope>NUCLEOTIDE SEQUENCE [LARGE SCALE GENOMIC DNA]</scope>
    <source>
        <strain evidence="15 16">S3-2</strain>
    </source>
</reference>
<comment type="similarity">
    <text evidence="3 13">Belongs to the membrane-bound acyltransferase family.</text>
</comment>
<evidence type="ECO:0000256" key="9">
    <source>
        <dbReference type="ARBA" id="ARBA00022989"/>
    </source>
</evidence>
<comment type="caution">
    <text evidence="15">The sequence shown here is derived from an EMBL/GenBank/DDBJ whole genome shotgun (WGS) entry which is preliminary data.</text>
</comment>
<dbReference type="AlphaFoldDB" id="A0A1A7BYF5"/>
<dbReference type="GO" id="GO:0042121">
    <property type="term" value="P:alginic acid biosynthetic process"/>
    <property type="evidence" value="ECO:0007669"/>
    <property type="project" value="UniProtKB-KW"/>
</dbReference>
<keyword evidence="8" id="KW-0016">Alginate biosynthesis</keyword>
<evidence type="ECO:0000256" key="14">
    <source>
        <dbReference type="SAM" id="Phobius"/>
    </source>
</evidence>
<dbReference type="STRING" id="1747903.ASR47_100441"/>
<feature type="transmembrane region" description="Helical" evidence="14">
    <location>
        <begin position="316"/>
        <end position="339"/>
    </location>
</feature>
<keyword evidence="9 14" id="KW-1133">Transmembrane helix</keyword>
<dbReference type="PIRSF" id="PIRSF500217">
    <property type="entry name" value="AlgI"/>
    <property type="match status" value="1"/>
</dbReference>
<dbReference type="Proteomes" id="UP000092713">
    <property type="component" value="Unassembled WGS sequence"/>
</dbReference>
<evidence type="ECO:0000256" key="2">
    <source>
        <dbReference type="ARBA" id="ARBA00005182"/>
    </source>
</evidence>
<feature type="transmembrane region" description="Helical" evidence="14">
    <location>
        <begin position="81"/>
        <end position="102"/>
    </location>
</feature>
<dbReference type="InterPro" id="IPR028362">
    <property type="entry name" value="AlgI"/>
</dbReference>
<name>A0A1A7BYF5_9BURK</name>
<feature type="transmembrane region" description="Helical" evidence="14">
    <location>
        <begin position="53"/>
        <end position="69"/>
    </location>
</feature>